<dbReference type="STRING" id="1423792.FD09_GL000873"/>
<protein>
    <submittedName>
        <fullName evidence="1">Uncharacterized protein</fullName>
    </submittedName>
</protein>
<organism evidence="1 2">
    <name type="scientific">Schleiferilactobacillus perolens DSM 12744</name>
    <dbReference type="NCBI Taxonomy" id="1423792"/>
    <lineage>
        <taxon>Bacteria</taxon>
        <taxon>Bacillati</taxon>
        <taxon>Bacillota</taxon>
        <taxon>Bacilli</taxon>
        <taxon>Lactobacillales</taxon>
        <taxon>Lactobacillaceae</taxon>
        <taxon>Schleiferilactobacillus</taxon>
    </lineage>
</organism>
<keyword evidence="2" id="KW-1185">Reference proteome</keyword>
<dbReference type="EMBL" id="AZEC01000014">
    <property type="protein sequence ID" value="KRL10730.1"/>
    <property type="molecule type" value="Genomic_DNA"/>
</dbReference>
<accession>A0A0R1N054</accession>
<sequence length="146" mass="16505">MSNVINLDDVLATKQDLTYKGKTYTFEFSDKMQQALNDTWVKANAYANQLTDEEKNGSKTADIDHKPVEQQLEYVRGALAKQHEIIMEFFDQTIGENKANQLYNDLNQSTNGLMFVLGLVKRAADKAIKDAETAEYPAFDGNEDND</sequence>
<comment type="caution">
    <text evidence="1">The sequence shown here is derived from an EMBL/GenBank/DDBJ whole genome shotgun (WGS) entry which is preliminary data.</text>
</comment>
<evidence type="ECO:0000313" key="1">
    <source>
        <dbReference type="EMBL" id="KRL10730.1"/>
    </source>
</evidence>
<dbReference type="AlphaFoldDB" id="A0A0R1N054"/>
<gene>
    <name evidence="1" type="ORF">FD09_GL000873</name>
</gene>
<name>A0A0R1N054_9LACO</name>
<dbReference type="OrthoDB" id="2297862at2"/>
<evidence type="ECO:0000313" key="2">
    <source>
        <dbReference type="Proteomes" id="UP000051330"/>
    </source>
</evidence>
<dbReference type="RefSeq" id="WP_057821900.1">
    <property type="nucleotide sequence ID" value="NZ_AZEC01000014.1"/>
</dbReference>
<dbReference type="Proteomes" id="UP000051330">
    <property type="component" value="Unassembled WGS sequence"/>
</dbReference>
<dbReference type="PATRIC" id="fig|1423792.3.peg.887"/>
<proteinExistence type="predicted"/>
<reference evidence="1 2" key="1">
    <citation type="journal article" date="2015" name="Genome Announc.">
        <title>Expanding the biotechnology potential of lactobacilli through comparative genomics of 213 strains and associated genera.</title>
        <authorList>
            <person name="Sun Z."/>
            <person name="Harris H.M."/>
            <person name="McCann A."/>
            <person name="Guo C."/>
            <person name="Argimon S."/>
            <person name="Zhang W."/>
            <person name="Yang X."/>
            <person name="Jeffery I.B."/>
            <person name="Cooney J.C."/>
            <person name="Kagawa T.F."/>
            <person name="Liu W."/>
            <person name="Song Y."/>
            <person name="Salvetti E."/>
            <person name="Wrobel A."/>
            <person name="Rasinkangas P."/>
            <person name="Parkhill J."/>
            <person name="Rea M.C."/>
            <person name="O'Sullivan O."/>
            <person name="Ritari J."/>
            <person name="Douillard F.P."/>
            <person name="Paul Ross R."/>
            <person name="Yang R."/>
            <person name="Briner A.E."/>
            <person name="Felis G.E."/>
            <person name="de Vos W.M."/>
            <person name="Barrangou R."/>
            <person name="Klaenhammer T.R."/>
            <person name="Caufield P.W."/>
            <person name="Cui Y."/>
            <person name="Zhang H."/>
            <person name="O'Toole P.W."/>
        </authorList>
    </citation>
    <scope>NUCLEOTIDE SEQUENCE [LARGE SCALE GENOMIC DNA]</scope>
    <source>
        <strain evidence="1 2">DSM 12744</strain>
    </source>
</reference>